<accession>A0ACB6RII6</accession>
<dbReference type="Proteomes" id="UP000799755">
    <property type="component" value="Unassembled WGS sequence"/>
</dbReference>
<evidence type="ECO:0000313" key="2">
    <source>
        <dbReference type="Proteomes" id="UP000799755"/>
    </source>
</evidence>
<evidence type="ECO:0000313" key="1">
    <source>
        <dbReference type="EMBL" id="KAF2478281.1"/>
    </source>
</evidence>
<dbReference type="EMBL" id="MU003492">
    <property type="protein sequence ID" value="KAF2478281.1"/>
    <property type="molecule type" value="Genomic_DNA"/>
</dbReference>
<name>A0ACB6RII6_9PLEO</name>
<proteinExistence type="predicted"/>
<protein>
    <submittedName>
        <fullName evidence="1">Uncharacterized protein</fullName>
    </submittedName>
</protein>
<organism evidence="1 2">
    <name type="scientific">Lindgomyces ingoldianus</name>
    <dbReference type="NCBI Taxonomy" id="673940"/>
    <lineage>
        <taxon>Eukaryota</taxon>
        <taxon>Fungi</taxon>
        <taxon>Dikarya</taxon>
        <taxon>Ascomycota</taxon>
        <taxon>Pezizomycotina</taxon>
        <taxon>Dothideomycetes</taxon>
        <taxon>Pleosporomycetidae</taxon>
        <taxon>Pleosporales</taxon>
        <taxon>Lindgomycetaceae</taxon>
        <taxon>Lindgomyces</taxon>
    </lineage>
</organism>
<reference evidence="1" key="1">
    <citation type="journal article" date="2020" name="Stud. Mycol.">
        <title>101 Dothideomycetes genomes: a test case for predicting lifestyles and emergence of pathogens.</title>
        <authorList>
            <person name="Haridas S."/>
            <person name="Albert R."/>
            <person name="Binder M."/>
            <person name="Bloem J."/>
            <person name="Labutti K."/>
            <person name="Salamov A."/>
            <person name="Andreopoulos B."/>
            <person name="Baker S."/>
            <person name="Barry K."/>
            <person name="Bills G."/>
            <person name="Bluhm B."/>
            <person name="Cannon C."/>
            <person name="Castanera R."/>
            <person name="Culley D."/>
            <person name="Daum C."/>
            <person name="Ezra D."/>
            <person name="Gonzalez J."/>
            <person name="Henrissat B."/>
            <person name="Kuo A."/>
            <person name="Liang C."/>
            <person name="Lipzen A."/>
            <person name="Lutzoni F."/>
            <person name="Magnuson J."/>
            <person name="Mondo S."/>
            <person name="Nolan M."/>
            <person name="Ohm R."/>
            <person name="Pangilinan J."/>
            <person name="Park H.-J."/>
            <person name="Ramirez L."/>
            <person name="Alfaro M."/>
            <person name="Sun H."/>
            <person name="Tritt A."/>
            <person name="Yoshinaga Y."/>
            <person name="Zwiers L.-H."/>
            <person name="Turgeon B."/>
            <person name="Goodwin S."/>
            <person name="Spatafora J."/>
            <person name="Crous P."/>
            <person name="Grigoriev I."/>
        </authorList>
    </citation>
    <scope>NUCLEOTIDE SEQUENCE</scope>
    <source>
        <strain evidence="1">ATCC 200398</strain>
    </source>
</reference>
<keyword evidence="2" id="KW-1185">Reference proteome</keyword>
<comment type="caution">
    <text evidence="1">The sequence shown here is derived from an EMBL/GenBank/DDBJ whole genome shotgun (WGS) entry which is preliminary data.</text>
</comment>
<sequence length="160" mass="18057">MVSASIPAGTSRLLLACSHFMTWASSAIVVGITGYFLNDFDHNQHLIFWIVIAAMTLCFWLPSFALPFMGSYKNWYLPMNFVFSYLWLTSFIFAAQDYNWHECEFNSPTDTKKCSLKKANEAFFTLLGLIVETLRWKGTETSAAEHPGKERASVETGATA</sequence>
<gene>
    <name evidence="1" type="ORF">BDR25DRAFT_9535</name>
</gene>